<feature type="region of interest" description="Disordered" evidence="1">
    <location>
        <begin position="1"/>
        <end position="60"/>
    </location>
</feature>
<organism evidence="2 3">
    <name type="scientific">Kocuria marina subsp. indica</name>
    <dbReference type="NCBI Taxonomy" id="1049583"/>
    <lineage>
        <taxon>Bacteria</taxon>
        <taxon>Bacillati</taxon>
        <taxon>Actinomycetota</taxon>
        <taxon>Actinomycetes</taxon>
        <taxon>Micrococcales</taxon>
        <taxon>Micrococcaceae</taxon>
        <taxon>Kocuria</taxon>
    </lineage>
</organism>
<evidence type="ECO:0000313" key="3">
    <source>
        <dbReference type="Proteomes" id="UP000192929"/>
    </source>
</evidence>
<evidence type="ECO:0000256" key="1">
    <source>
        <dbReference type="SAM" id="MobiDB-lite"/>
    </source>
</evidence>
<dbReference type="EMBL" id="FXAC01000015">
    <property type="protein sequence ID" value="SMF20782.1"/>
    <property type="molecule type" value="Genomic_DNA"/>
</dbReference>
<name>A0A1X7DT73_9MICC</name>
<protein>
    <submittedName>
        <fullName evidence="2">Uncharacterized protein</fullName>
    </submittedName>
</protein>
<dbReference type="AlphaFoldDB" id="A0A1X7DT73"/>
<reference evidence="3" key="1">
    <citation type="submission" date="2017-04" db="EMBL/GenBank/DDBJ databases">
        <authorList>
            <person name="Varghese N."/>
            <person name="Submissions S."/>
        </authorList>
    </citation>
    <scope>NUCLEOTIDE SEQUENCE [LARGE SCALE GENOMIC DNA]</scope>
    <source>
        <strain evidence="3">NIO-1021</strain>
    </source>
</reference>
<proteinExistence type="predicted"/>
<evidence type="ECO:0000313" key="2">
    <source>
        <dbReference type="EMBL" id="SMF20782.1"/>
    </source>
</evidence>
<keyword evidence="3" id="KW-1185">Reference proteome</keyword>
<dbReference type="Proteomes" id="UP000192929">
    <property type="component" value="Unassembled WGS sequence"/>
</dbReference>
<gene>
    <name evidence="2" type="ORF">SAMN06296028_1152</name>
</gene>
<sequence length="60" mass="6117">MNVWNAKAGHYGHSQVPGNDHTDPGKFPDITLLPTAAAAAAGGSTTESIGPRTGGHHELV</sequence>
<accession>A0A1X7DT73</accession>